<feature type="non-terminal residue" evidence="1">
    <location>
        <position position="1"/>
    </location>
</feature>
<sequence>TDEAKTAIATHKSALAKSGLGIRPRKPTEEMVTAASEVVSPPGPQNHRHRKRRYWKAMWDKYPDKPDG</sequence>
<comment type="caution">
    <text evidence="1">The sequence shown here is derived from an EMBL/GenBank/DDBJ whole genome shotgun (WGS) entry which is preliminary data.</text>
</comment>
<dbReference type="EMBL" id="LAZR01068203">
    <property type="protein sequence ID" value="KKK50077.1"/>
    <property type="molecule type" value="Genomic_DNA"/>
</dbReference>
<dbReference type="AlphaFoldDB" id="A0A0F8W0B2"/>
<organism evidence="1">
    <name type="scientific">marine sediment metagenome</name>
    <dbReference type="NCBI Taxonomy" id="412755"/>
    <lineage>
        <taxon>unclassified sequences</taxon>
        <taxon>metagenomes</taxon>
        <taxon>ecological metagenomes</taxon>
    </lineage>
</organism>
<protein>
    <submittedName>
        <fullName evidence="1">Uncharacterized protein</fullName>
    </submittedName>
</protein>
<accession>A0A0F8W0B2</accession>
<name>A0A0F8W0B2_9ZZZZ</name>
<reference evidence="1" key="1">
    <citation type="journal article" date="2015" name="Nature">
        <title>Complex archaea that bridge the gap between prokaryotes and eukaryotes.</title>
        <authorList>
            <person name="Spang A."/>
            <person name="Saw J.H."/>
            <person name="Jorgensen S.L."/>
            <person name="Zaremba-Niedzwiedzka K."/>
            <person name="Martijn J."/>
            <person name="Lind A.E."/>
            <person name="van Eijk R."/>
            <person name="Schleper C."/>
            <person name="Guy L."/>
            <person name="Ettema T.J."/>
        </authorList>
    </citation>
    <scope>NUCLEOTIDE SEQUENCE</scope>
</reference>
<proteinExistence type="predicted"/>
<gene>
    <name evidence="1" type="ORF">LCGC14_3128660</name>
</gene>
<evidence type="ECO:0000313" key="1">
    <source>
        <dbReference type="EMBL" id="KKK50077.1"/>
    </source>
</evidence>